<dbReference type="InterPro" id="IPR007372">
    <property type="entry name" value="Lipid/polyisoprenoid-bd_YceI"/>
</dbReference>
<feature type="domain" description="Lipid/polyisoprenoid-binding YceI-like" evidence="2">
    <location>
        <begin position="25"/>
        <end position="184"/>
    </location>
</feature>
<gene>
    <name evidence="3" type="ORF">QTN89_21005</name>
</gene>
<dbReference type="EMBL" id="JASZZN010000017">
    <property type="protein sequence ID" value="MDM4017939.1"/>
    <property type="molecule type" value="Genomic_DNA"/>
</dbReference>
<feature type="signal peptide" evidence="1">
    <location>
        <begin position="1"/>
        <end position="22"/>
    </location>
</feature>
<dbReference type="Pfam" id="PF04264">
    <property type="entry name" value="YceI"/>
    <property type="match status" value="1"/>
</dbReference>
<keyword evidence="4" id="KW-1185">Reference proteome</keyword>
<evidence type="ECO:0000313" key="4">
    <source>
        <dbReference type="Proteomes" id="UP001239462"/>
    </source>
</evidence>
<dbReference type="SUPFAM" id="SSF101874">
    <property type="entry name" value="YceI-like"/>
    <property type="match status" value="1"/>
</dbReference>
<sequence length="185" mass="20300">MKYFHALLIVGLSFVTAPIGSAAEKMTLDADDSKITFVGSKPDGKHEGGFKKVKGEATADFEDPSASSLAIEIDAQSLWSDNDKLTNHLKSPDFFDVRKHSTIKFESTKVEVTPGENVSKAKITGKWTMLGKTVEVEVPATVKMTEAGLEMTADFEIDRTKWGMTYGKGKIDDKVKVQAKLVLKR</sequence>
<dbReference type="Gene3D" id="2.40.128.110">
    <property type="entry name" value="Lipid/polyisoprenoid-binding, YceI-like"/>
    <property type="match status" value="1"/>
</dbReference>
<dbReference type="PANTHER" id="PTHR34406:SF1">
    <property type="entry name" value="PROTEIN YCEI"/>
    <property type="match status" value="1"/>
</dbReference>
<accession>A0ABT7PN49</accession>
<name>A0ABT7PN49_9BACT</name>
<organism evidence="3 4">
    <name type="scientific">Roseiconus lacunae</name>
    <dbReference type="NCBI Taxonomy" id="2605694"/>
    <lineage>
        <taxon>Bacteria</taxon>
        <taxon>Pseudomonadati</taxon>
        <taxon>Planctomycetota</taxon>
        <taxon>Planctomycetia</taxon>
        <taxon>Pirellulales</taxon>
        <taxon>Pirellulaceae</taxon>
        <taxon>Roseiconus</taxon>
    </lineage>
</organism>
<dbReference type="InterPro" id="IPR036761">
    <property type="entry name" value="TTHA0802/YceI-like_sf"/>
</dbReference>
<proteinExistence type="predicted"/>
<evidence type="ECO:0000259" key="2">
    <source>
        <dbReference type="SMART" id="SM00867"/>
    </source>
</evidence>
<dbReference type="SMART" id="SM00867">
    <property type="entry name" value="YceI"/>
    <property type="match status" value="1"/>
</dbReference>
<dbReference type="RefSeq" id="WP_149497604.1">
    <property type="nucleotide sequence ID" value="NZ_CP141221.1"/>
</dbReference>
<keyword evidence="1" id="KW-0732">Signal</keyword>
<dbReference type="Proteomes" id="UP001239462">
    <property type="component" value="Unassembled WGS sequence"/>
</dbReference>
<dbReference type="PANTHER" id="PTHR34406">
    <property type="entry name" value="PROTEIN YCEI"/>
    <property type="match status" value="1"/>
</dbReference>
<protein>
    <submittedName>
        <fullName evidence="3">YceI family protein</fullName>
    </submittedName>
</protein>
<evidence type="ECO:0000256" key="1">
    <source>
        <dbReference type="SAM" id="SignalP"/>
    </source>
</evidence>
<evidence type="ECO:0000313" key="3">
    <source>
        <dbReference type="EMBL" id="MDM4017939.1"/>
    </source>
</evidence>
<reference evidence="3 4" key="1">
    <citation type="submission" date="2023-06" db="EMBL/GenBank/DDBJ databases">
        <title>Roseiconus lacunae JC819 isolated from Gulf of Mannar region, Tamil Nadu.</title>
        <authorList>
            <person name="Pk S."/>
            <person name="Ch S."/>
            <person name="Ch V.R."/>
        </authorList>
    </citation>
    <scope>NUCLEOTIDE SEQUENCE [LARGE SCALE GENOMIC DNA]</scope>
    <source>
        <strain evidence="3 4">JC819</strain>
    </source>
</reference>
<feature type="chain" id="PRO_5046823388" evidence="1">
    <location>
        <begin position="23"/>
        <end position="185"/>
    </location>
</feature>
<comment type="caution">
    <text evidence="3">The sequence shown here is derived from an EMBL/GenBank/DDBJ whole genome shotgun (WGS) entry which is preliminary data.</text>
</comment>